<feature type="non-terminal residue" evidence="2">
    <location>
        <position position="1"/>
    </location>
</feature>
<feature type="region of interest" description="Disordered" evidence="1">
    <location>
        <begin position="626"/>
        <end position="656"/>
    </location>
</feature>
<dbReference type="PANTHER" id="PTHR46992:SF1">
    <property type="entry name" value="GYF DOMAIN-CONTAINING PROTEIN"/>
    <property type="match status" value="1"/>
</dbReference>
<feature type="region of interest" description="Disordered" evidence="1">
    <location>
        <begin position="1"/>
        <end position="30"/>
    </location>
</feature>
<dbReference type="EMBL" id="GDJX01009590">
    <property type="protein sequence ID" value="JAT58346.1"/>
    <property type="molecule type" value="Transcribed_RNA"/>
</dbReference>
<gene>
    <name evidence="2" type="ORF">g.118799</name>
</gene>
<protein>
    <submittedName>
        <fullName evidence="2">Uncharacterized protein</fullName>
    </submittedName>
</protein>
<evidence type="ECO:0000313" key="2">
    <source>
        <dbReference type="EMBL" id="JAT58346.1"/>
    </source>
</evidence>
<evidence type="ECO:0000256" key="1">
    <source>
        <dbReference type="SAM" id="MobiDB-lite"/>
    </source>
</evidence>
<proteinExistence type="predicted"/>
<dbReference type="PANTHER" id="PTHR46992">
    <property type="entry name" value="GYF DOMAIN-CONTAINING PROTEIN"/>
    <property type="match status" value="1"/>
</dbReference>
<sequence>QQQQQQQLHHRSIQLLQQHQHQLQQQPPSQSHVQRLLFEQLLQQQMQEPSIGPPQVDPLRGNSVLDEVLFRERMLHELQQQPLHPLRHYDSSLERLIQAKFGHGLHMQPDEMIEVLSHPKHRRTHLDKELFLNSQQEQLQARRFPGGSRQLPGIEEERHVGGIWSVDDSGQLVIASAGQHRPHAAVTNRLDLFQRQQRQPPFEQLNHIDRTLSLHENIHHGLYEPGSRSFERSLPSPVAAHGLNMELVSRLQGLDLQDHLGHVQSSVQMGQLPPNVRSHHRQIPNQLNSSHMDMVDTFWPEADGRLPNSLVESQFHHLHLEAERQRRDLKMNLGPEEPNTWTAVGNVEDSKHAMDILRENLNVHSLQSLKMVETPGLSHETRESAWPFSGPASDRSFNHVSVQSCLENSSPEDTYGSKMGQVLQEQLVSVGAAGRADGFESGERLPFQCSSGVMMEDEQFLASGNDTKYTLFADSVKAGGLSEDVMDFVEGKKGKTSTAHGSKVGNMELYNFEIGVENSHSEELIKDRLPGFILPKGSENSLVVNHSQGSHVLSSQEALVELATVPTMRAKDNNLSSSDGRRDPGGCVAFQPPEIPAPARDIKFRRISDVDTLEASFVDMLKSTRKPMPEADSTTAGLESDLGSKINKKKGKKGRQIDPSLLGFKVHSNRILMGEIQRPNE</sequence>
<reference evidence="2" key="1">
    <citation type="submission" date="2015-07" db="EMBL/GenBank/DDBJ databases">
        <title>Transcriptome Assembly of Anthurium amnicola.</title>
        <authorList>
            <person name="Suzuki J."/>
        </authorList>
    </citation>
    <scope>NUCLEOTIDE SEQUENCE</scope>
</reference>
<dbReference type="AlphaFoldDB" id="A0A1D1YUQ3"/>
<accession>A0A1D1YUQ3</accession>
<name>A0A1D1YUQ3_9ARAE</name>
<organism evidence="2">
    <name type="scientific">Anthurium amnicola</name>
    <dbReference type="NCBI Taxonomy" id="1678845"/>
    <lineage>
        <taxon>Eukaryota</taxon>
        <taxon>Viridiplantae</taxon>
        <taxon>Streptophyta</taxon>
        <taxon>Embryophyta</taxon>
        <taxon>Tracheophyta</taxon>
        <taxon>Spermatophyta</taxon>
        <taxon>Magnoliopsida</taxon>
        <taxon>Liliopsida</taxon>
        <taxon>Araceae</taxon>
        <taxon>Pothoideae</taxon>
        <taxon>Potheae</taxon>
        <taxon>Anthurium</taxon>
    </lineage>
</organism>